<evidence type="ECO:0000313" key="1">
    <source>
        <dbReference type="EMBL" id="OTF94106.1"/>
    </source>
</evidence>
<sequence length="98" mass="11760">MAYRYIREERRLPYLMSPYAIGRVKFDAFEPERWFHLIVAFIHSASLSLQLCRNTRGTKNLFGSRICVCADEDLCFYIVKLFHFQVRHTEVDWKMVHA</sequence>
<evidence type="ECO:0000313" key="2">
    <source>
        <dbReference type="Proteomes" id="UP000215914"/>
    </source>
</evidence>
<organism evidence="1 2">
    <name type="scientific">Helianthus annuus</name>
    <name type="common">Common sunflower</name>
    <dbReference type="NCBI Taxonomy" id="4232"/>
    <lineage>
        <taxon>Eukaryota</taxon>
        <taxon>Viridiplantae</taxon>
        <taxon>Streptophyta</taxon>
        <taxon>Embryophyta</taxon>
        <taxon>Tracheophyta</taxon>
        <taxon>Spermatophyta</taxon>
        <taxon>Magnoliopsida</taxon>
        <taxon>eudicotyledons</taxon>
        <taxon>Gunneridae</taxon>
        <taxon>Pentapetalae</taxon>
        <taxon>asterids</taxon>
        <taxon>campanulids</taxon>
        <taxon>Asterales</taxon>
        <taxon>Asteraceae</taxon>
        <taxon>Asteroideae</taxon>
        <taxon>Heliantheae alliance</taxon>
        <taxon>Heliantheae</taxon>
        <taxon>Helianthus</taxon>
    </lineage>
</organism>
<protein>
    <submittedName>
        <fullName evidence="1">Uncharacterized protein</fullName>
    </submittedName>
</protein>
<dbReference type="AlphaFoldDB" id="A0A251S5H7"/>
<dbReference type="EMBL" id="CM007904">
    <property type="protein sequence ID" value="OTF94106.1"/>
    <property type="molecule type" value="Genomic_DNA"/>
</dbReference>
<gene>
    <name evidence="1" type="ORF">HannXRQ_Chr15g0468531</name>
</gene>
<accession>A0A251S5H7</accession>
<dbReference type="Proteomes" id="UP000215914">
    <property type="component" value="Chromosome 15"/>
</dbReference>
<dbReference type="InParanoid" id="A0A251S5H7"/>
<reference evidence="2" key="1">
    <citation type="journal article" date="2017" name="Nature">
        <title>The sunflower genome provides insights into oil metabolism, flowering and Asterid evolution.</title>
        <authorList>
            <person name="Badouin H."/>
            <person name="Gouzy J."/>
            <person name="Grassa C.J."/>
            <person name="Murat F."/>
            <person name="Staton S.E."/>
            <person name="Cottret L."/>
            <person name="Lelandais-Briere C."/>
            <person name="Owens G.L."/>
            <person name="Carrere S."/>
            <person name="Mayjonade B."/>
            <person name="Legrand L."/>
            <person name="Gill N."/>
            <person name="Kane N.C."/>
            <person name="Bowers J.E."/>
            <person name="Hubner S."/>
            <person name="Bellec A."/>
            <person name="Berard A."/>
            <person name="Berges H."/>
            <person name="Blanchet N."/>
            <person name="Boniface M.C."/>
            <person name="Brunel D."/>
            <person name="Catrice O."/>
            <person name="Chaidir N."/>
            <person name="Claudel C."/>
            <person name="Donnadieu C."/>
            <person name="Faraut T."/>
            <person name="Fievet G."/>
            <person name="Helmstetter N."/>
            <person name="King M."/>
            <person name="Knapp S.J."/>
            <person name="Lai Z."/>
            <person name="Le Paslier M.C."/>
            <person name="Lippi Y."/>
            <person name="Lorenzon L."/>
            <person name="Mandel J.R."/>
            <person name="Marage G."/>
            <person name="Marchand G."/>
            <person name="Marquand E."/>
            <person name="Bret-Mestries E."/>
            <person name="Morien E."/>
            <person name="Nambeesan S."/>
            <person name="Nguyen T."/>
            <person name="Pegot-Espagnet P."/>
            <person name="Pouilly N."/>
            <person name="Raftis F."/>
            <person name="Sallet E."/>
            <person name="Schiex T."/>
            <person name="Thomas J."/>
            <person name="Vandecasteele C."/>
            <person name="Vares D."/>
            <person name="Vear F."/>
            <person name="Vautrin S."/>
            <person name="Crespi M."/>
            <person name="Mangin B."/>
            <person name="Burke J.M."/>
            <person name="Salse J."/>
            <person name="Munos S."/>
            <person name="Vincourt P."/>
            <person name="Rieseberg L.H."/>
            <person name="Langlade N.B."/>
        </authorList>
    </citation>
    <scope>NUCLEOTIDE SEQUENCE [LARGE SCALE GENOMIC DNA]</scope>
    <source>
        <strain evidence="2">cv. SF193</strain>
    </source>
</reference>
<keyword evidence="2" id="KW-1185">Reference proteome</keyword>
<proteinExistence type="predicted"/>
<name>A0A251S5H7_HELAN</name>